<evidence type="ECO:0000256" key="6">
    <source>
        <dbReference type="PIRSR" id="PIRSR601548-3"/>
    </source>
</evidence>
<feature type="active site" description="Proton acceptor 2" evidence="8">
    <location>
        <position position="392"/>
    </location>
</feature>
<dbReference type="GO" id="GO:0008241">
    <property type="term" value="F:peptidyl-dipeptidase activity"/>
    <property type="evidence" value="ECO:0007669"/>
    <property type="project" value="InterPro"/>
</dbReference>
<evidence type="ECO:0000256" key="8">
    <source>
        <dbReference type="PIRSR" id="PIRSR601548-6"/>
    </source>
</evidence>
<organism evidence="11 12">
    <name type="scientific">Asticcacaulis biprosthecium C19</name>
    <dbReference type="NCBI Taxonomy" id="715226"/>
    <lineage>
        <taxon>Bacteria</taxon>
        <taxon>Pseudomonadati</taxon>
        <taxon>Pseudomonadota</taxon>
        <taxon>Alphaproteobacteria</taxon>
        <taxon>Caulobacterales</taxon>
        <taxon>Caulobacteraceae</taxon>
        <taxon>Asticcacaulis</taxon>
    </lineage>
</organism>
<feature type="signal peptide" evidence="10">
    <location>
        <begin position="1"/>
        <end position="18"/>
    </location>
</feature>
<feature type="binding site" evidence="9">
    <location>
        <position position="419"/>
    </location>
    <ligand>
        <name>Zn(2+)</name>
        <dbReference type="ChEBI" id="CHEBI:29105"/>
        <label>2</label>
        <note>catalytic</note>
    </ligand>
</feature>
<evidence type="ECO:0000313" key="12">
    <source>
        <dbReference type="Proteomes" id="UP000006512"/>
    </source>
</evidence>
<dbReference type="OrthoDB" id="5241329at2"/>
<feature type="active site" description="Proton donor 1" evidence="4">
    <location>
        <position position="520"/>
    </location>
</feature>
<feature type="binding site" evidence="6">
    <location>
        <position position="395"/>
    </location>
    <ligand>
        <name>Zn(2+)</name>
        <dbReference type="ChEBI" id="CHEBI:29105"/>
        <label>1</label>
        <note>catalytic</note>
    </ligand>
</feature>
<feature type="binding site" evidence="5">
    <location>
        <position position="231"/>
    </location>
    <ligand>
        <name>chloride</name>
        <dbReference type="ChEBI" id="CHEBI:17996"/>
        <label>1</label>
    </ligand>
</feature>
<protein>
    <submittedName>
        <fullName evidence="11">Angiotensin-converting enzyme family protein</fullName>
    </submittedName>
</protein>
<reference evidence="12" key="1">
    <citation type="submission" date="2011-03" db="EMBL/GenBank/DDBJ databases">
        <title>Draft genome sequence of Brevundimonas diminuta.</title>
        <authorList>
            <person name="Brown P.J.B."/>
            <person name="Buechlein A."/>
            <person name="Hemmerich C."/>
            <person name="Brun Y.V."/>
        </authorList>
    </citation>
    <scope>NUCLEOTIDE SEQUENCE [LARGE SCALE GENOMIC DNA]</scope>
    <source>
        <strain evidence="12">C19</strain>
    </source>
</reference>
<accession>F4QLE0</accession>
<sequence length="623" mass="69553">MKRLLLSTVSLLLLTACATTSTETPDLADPIAEVPADVPPPVESPAGPTPADAKAFVDGAEVKLADLSEYQNHIAWAAETYIIHDTEWARTKADAAMTEAMVGYATDAARFNDVNADAATRRKLNLLRVYQPLPAANTPGAAEELAGVAGRLGTTYSTGKFTWKGKTYNLTEASNVMATSRDPATLRAMWEGWMSIAAPMKADYAKLAQLSNAGAKGLGFDDTGALWRSRYDMSPDAFAAETDRLYAQVEPFYVNLHCYVRRKLNEKYGDGVQPKFGAIRADLLGNMWAQDWTNIYDVVAPKNIKTSYSLDRLLVSKKYDAVKMVKTGENFYTSIGLEALPQTFWERSMITRPADREVVCHASAWDVDNRDDIRIKMCTQVSGEDFYTVHHELGHNYYQRAYKNQPFLFKDSANDGFHEAIGDFIGLSSVTPTYLNQIGLLDKVPGESEDIPFLLKMSLQKVAFLPFSVLIDRWRWEVYNGKITEAEYNKRWWELIGKYQGLSAPGVRPSTAFDPGAKYHIPAGVSYTRYFLADILQFQFQKAACDQIGWEGPLHRCSIYGERAVGDKLNAMLAMGQSQPWPEAMEAFTGQRDMDATAIIEYFRPLDAWLTEQNKGQTCGWEA</sequence>
<dbReference type="PROSITE" id="PS51257">
    <property type="entry name" value="PROKAR_LIPOPROTEIN"/>
    <property type="match status" value="1"/>
</dbReference>
<keyword evidence="6" id="KW-0862">Zinc</keyword>
<dbReference type="SUPFAM" id="SSF55486">
    <property type="entry name" value="Metalloproteases ('zincins'), catalytic domain"/>
    <property type="match status" value="1"/>
</dbReference>
<dbReference type="PRINTS" id="PR00791">
    <property type="entry name" value="PEPDIPTASEA"/>
</dbReference>
<dbReference type="CDD" id="cd06461">
    <property type="entry name" value="M2_ACE"/>
    <property type="match status" value="1"/>
</dbReference>
<dbReference type="Pfam" id="PF01401">
    <property type="entry name" value="Peptidase_M2"/>
    <property type="match status" value="1"/>
</dbReference>
<dbReference type="eggNOG" id="COG1164">
    <property type="taxonomic scope" value="Bacteria"/>
</dbReference>
<feature type="disulfide bond" evidence="7">
    <location>
        <begin position="360"/>
        <end position="378"/>
    </location>
</feature>
<feature type="binding site" evidence="9">
    <location>
        <position position="395"/>
    </location>
    <ligand>
        <name>Zn(2+)</name>
        <dbReference type="ChEBI" id="CHEBI:29105"/>
        <label>2</label>
        <note>catalytic</note>
    </ligand>
</feature>
<evidence type="ECO:0000256" key="1">
    <source>
        <dbReference type="ARBA" id="ARBA00022729"/>
    </source>
</evidence>
<evidence type="ECO:0000256" key="9">
    <source>
        <dbReference type="PIRSR" id="PIRSR601548-8"/>
    </source>
</evidence>
<feature type="active site" description="Proton acceptor 1" evidence="4">
    <location>
        <position position="392"/>
    </location>
</feature>
<proteinExistence type="predicted"/>
<dbReference type="RefSeq" id="WP_006271460.1">
    <property type="nucleotide sequence ID" value="NZ_GL883077.1"/>
</dbReference>
<feature type="chain" id="PRO_5003314217" evidence="10">
    <location>
        <begin position="19"/>
        <end position="623"/>
    </location>
</feature>
<keyword evidence="12" id="KW-1185">Reference proteome</keyword>
<keyword evidence="3" id="KW-0325">Glycoprotein</keyword>
<evidence type="ECO:0000256" key="10">
    <source>
        <dbReference type="SAM" id="SignalP"/>
    </source>
</evidence>
<feature type="binding site" evidence="9">
    <location>
        <position position="391"/>
    </location>
    <ligand>
        <name>Zn(2+)</name>
        <dbReference type="ChEBI" id="CHEBI:29105"/>
        <label>2</label>
        <note>catalytic</note>
    </ligand>
</feature>
<dbReference type="GO" id="GO:0006508">
    <property type="term" value="P:proteolysis"/>
    <property type="evidence" value="ECO:0007669"/>
    <property type="project" value="InterPro"/>
</dbReference>
<keyword evidence="1 10" id="KW-0732">Signal</keyword>
<dbReference type="PANTHER" id="PTHR10514:SF27">
    <property type="entry name" value="ANGIOTENSIN-CONVERTING ENZYME"/>
    <property type="match status" value="1"/>
</dbReference>
<dbReference type="FunFam" id="1.10.1370.30:FF:000005">
    <property type="entry name" value="Angiotensin-converting enzyme"/>
    <property type="match status" value="1"/>
</dbReference>
<dbReference type="Proteomes" id="UP000006512">
    <property type="component" value="Unassembled WGS sequence"/>
</dbReference>
<keyword evidence="6" id="KW-0479">Metal-binding</keyword>
<feature type="binding site" evidence="5">
    <location>
        <position position="529"/>
    </location>
    <ligand>
        <name>chloride</name>
        <dbReference type="ChEBI" id="CHEBI:17996"/>
        <label>1</label>
    </ligand>
</feature>
<evidence type="ECO:0000256" key="2">
    <source>
        <dbReference type="ARBA" id="ARBA00023157"/>
    </source>
</evidence>
<dbReference type="GO" id="GO:0008237">
    <property type="term" value="F:metallopeptidase activity"/>
    <property type="evidence" value="ECO:0007669"/>
    <property type="project" value="InterPro"/>
</dbReference>
<dbReference type="PROSITE" id="PS52011">
    <property type="entry name" value="PEPTIDASE_M2"/>
    <property type="match status" value="1"/>
</dbReference>
<evidence type="ECO:0000256" key="5">
    <source>
        <dbReference type="PIRSR" id="PIRSR601548-2"/>
    </source>
</evidence>
<feature type="disulfide bond" evidence="7">
    <location>
        <begin position="545"/>
        <end position="557"/>
    </location>
</feature>
<dbReference type="AlphaFoldDB" id="F4QLE0"/>
<evidence type="ECO:0000256" key="4">
    <source>
        <dbReference type="PIRSR" id="PIRSR601548-1"/>
    </source>
</evidence>
<dbReference type="InterPro" id="IPR001548">
    <property type="entry name" value="Peptidase_M2"/>
</dbReference>
<dbReference type="PANTHER" id="PTHR10514">
    <property type="entry name" value="ANGIOTENSIN-CONVERTING ENZYME"/>
    <property type="match status" value="1"/>
</dbReference>
<evidence type="ECO:0000256" key="7">
    <source>
        <dbReference type="PIRSR" id="PIRSR601548-4"/>
    </source>
</evidence>
<dbReference type="STRING" id="715226.ABI_07190"/>
<feature type="active site" description="Proton donor 2" evidence="8">
    <location>
        <position position="520"/>
    </location>
</feature>
<evidence type="ECO:0000256" key="3">
    <source>
        <dbReference type="ARBA" id="ARBA00023180"/>
    </source>
</evidence>
<keyword evidence="2 7" id="KW-1015">Disulfide bond</keyword>
<dbReference type="GO" id="GO:0016020">
    <property type="term" value="C:membrane"/>
    <property type="evidence" value="ECO:0007669"/>
    <property type="project" value="InterPro"/>
</dbReference>
<dbReference type="Gene3D" id="1.10.1370.30">
    <property type="match status" value="2"/>
</dbReference>
<dbReference type="EMBL" id="GL883077">
    <property type="protein sequence ID" value="EGF92285.1"/>
    <property type="molecule type" value="Genomic_DNA"/>
</dbReference>
<gene>
    <name evidence="11" type="ORF">ABI_07190</name>
</gene>
<name>F4QLE0_9CAUL</name>
<dbReference type="HOGENOM" id="CLU_014364_3_0_5"/>
<feature type="binding site" evidence="6">
    <location>
        <position position="419"/>
    </location>
    <ligand>
        <name>Zn(2+)</name>
        <dbReference type="ChEBI" id="CHEBI:29105"/>
        <label>1</label>
        <note>catalytic</note>
    </ligand>
</feature>
<evidence type="ECO:0000313" key="11">
    <source>
        <dbReference type="EMBL" id="EGF92285.1"/>
    </source>
</evidence>
<feature type="binding site" evidence="6">
    <location>
        <position position="391"/>
    </location>
    <ligand>
        <name>Zn(2+)</name>
        <dbReference type="ChEBI" id="CHEBI:29105"/>
        <label>1</label>
        <note>catalytic</note>
    </ligand>
</feature>